<gene>
    <name evidence="3" type="ORF">GRF29_44g279456</name>
</gene>
<keyword evidence="4" id="KW-1185">Reference proteome</keyword>
<protein>
    <submittedName>
        <fullName evidence="3">Uncharacterized protein</fullName>
    </submittedName>
</protein>
<feature type="compositionally biased region" description="Polar residues" evidence="2">
    <location>
        <begin position="534"/>
        <end position="550"/>
    </location>
</feature>
<reference evidence="3 4" key="1">
    <citation type="submission" date="2021-02" db="EMBL/GenBank/DDBJ databases">
        <title>Genome assembly of Pseudopithomyces chartarum.</title>
        <authorList>
            <person name="Jauregui R."/>
            <person name="Singh J."/>
            <person name="Voisey C."/>
        </authorList>
    </citation>
    <scope>NUCLEOTIDE SEQUENCE [LARGE SCALE GENOMIC DNA]</scope>
    <source>
        <strain evidence="3 4">AGR01</strain>
    </source>
</reference>
<feature type="region of interest" description="Disordered" evidence="2">
    <location>
        <begin position="528"/>
        <end position="593"/>
    </location>
</feature>
<comment type="caution">
    <text evidence="3">The sequence shown here is derived from an EMBL/GenBank/DDBJ whole genome shotgun (WGS) entry which is preliminary data.</text>
</comment>
<sequence>MVSKSWADFNDEETRKLKARAEGVVRMKNLMNQLDGDATVKVAFKEEFRSWRTGMMKSFSEMKGNTECMYLNLVEAEKKAEALQAELDALKKSQSSHGQKKGATKGAATELTKAKLVEQHDQALKQRTLLIQQKHNRELSDRLQIEQKKFEDAENMHAHELESLENRSKDVIESYQSELIAKNRELEAQKTSIDEARKHIIGLANAIANQAKQVKLLHTIRLRNIQRLQTLNEVVNNNVKEIAEKDGKIALLSQAKETSTEAIKSLKTIVSDFRKELETLKQQAHAHNDKLEDFQSLEKDLEAMKQQAHAQNSKLMRYESLEKELETMKQQARAQLISFQFLEKDRDTLRNAIAAREQKVEERNAEIAALREKDNEHRTQIADLISENRGLQTRATEFTNQATWMKHHKDHVALVDRVRNLNIEIARVRKEVKAPVPHGKARIDQHKEGWVLSQKTQEVLETLFSSNFDFVATHFNRAHHITGGWGGSITAPQQQLPLRQGRIPAGNEVTLFKNPRVVDGASRAIPAVQKSDKQQAGVNFNKNLLTSSSRTDPRATWVPEDKQEQTNRGPSPSKRHGSPKGAEDPKRTKVNPEIMGVGLGLGFVGIRERDDRGAVLGNDADNGPHMGGLVVTVVRSSKAASLVNREGSTY</sequence>
<evidence type="ECO:0000313" key="4">
    <source>
        <dbReference type="Proteomes" id="UP001280581"/>
    </source>
</evidence>
<dbReference type="Proteomes" id="UP001280581">
    <property type="component" value="Unassembled WGS sequence"/>
</dbReference>
<name>A0AAN6LXN3_9PLEO</name>
<organism evidence="3 4">
    <name type="scientific">Pseudopithomyces chartarum</name>
    <dbReference type="NCBI Taxonomy" id="1892770"/>
    <lineage>
        <taxon>Eukaryota</taxon>
        <taxon>Fungi</taxon>
        <taxon>Dikarya</taxon>
        <taxon>Ascomycota</taxon>
        <taxon>Pezizomycotina</taxon>
        <taxon>Dothideomycetes</taxon>
        <taxon>Pleosporomycetidae</taxon>
        <taxon>Pleosporales</taxon>
        <taxon>Massarineae</taxon>
        <taxon>Didymosphaeriaceae</taxon>
        <taxon>Pseudopithomyces</taxon>
    </lineage>
</organism>
<feature type="coiled-coil region" evidence="1">
    <location>
        <begin position="136"/>
        <end position="192"/>
    </location>
</feature>
<dbReference type="AlphaFoldDB" id="A0AAN6LXN3"/>
<dbReference type="EMBL" id="WVTA01000005">
    <property type="protein sequence ID" value="KAK3209663.1"/>
    <property type="molecule type" value="Genomic_DNA"/>
</dbReference>
<proteinExistence type="predicted"/>
<feature type="coiled-coil region" evidence="1">
    <location>
        <begin position="66"/>
        <end position="93"/>
    </location>
</feature>
<feature type="coiled-coil region" evidence="1">
    <location>
        <begin position="225"/>
        <end position="373"/>
    </location>
</feature>
<evidence type="ECO:0000256" key="2">
    <source>
        <dbReference type="SAM" id="MobiDB-lite"/>
    </source>
</evidence>
<accession>A0AAN6LXN3</accession>
<keyword evidence="1" id="KW-0175">Coiled coil</keyword>
<evidence type="ECO:0000256" key="1">
    <source>
        <dbReference type="SAM" id="Coils"/>
    </source>
</evidence>
<evidence type="ECO:0000313" key="3">
    <source>
        <dbReference type="EMBL" id="KAK3209663.1"/>
    </source>
</evidence>